<evidence type="ECO:0000313" key="3">
    <source>
        <dbReference type="Proteomes" id="UP001148838"/>
    </source>
</evidence>
<evidence type="ECO:0000256" key="1">
    <source>
        <dbReference type="SAM" id="MobiDB-lite"/>
    </source>
</evidence>
<evidence type="ECO:0000313" key="2">
    <source>
        <dbReference type="EMBL" id="KAJ4450176.1"/>
    </source>
</evidence>
<gene>
    <name evidence="2" type="ORF">ANN_01583</name>
</gene>
<feature type="region of interest" description="Disordered" evidence="1">
    <location>
        <begin position="344"/>
        <end position="365"/>
    </location>
</feature>
<accession>A0ABQ8TTY9</accession>
<dbReference type="Proteomes" id="UP001148838">
    <property type="component" value="Unassembled WGS sequence"/>
</dbReference>
<protein>
    <submittedName>
        <fullName evidence="2">Uncharacterized protein</fullName>
    </submittedName>
</protein>
<dbReference type="EMBL" id="JAJSOF020000003">
    <property type="protein sequence ID" value="KAJ4450176.1"/>
    <property type="molecule type" value="Genomic_DNA"/>
</dbReference>
<sequence>MGESRNAYRVLVGRPEGKRPLGRPRRRWEDNIKMDLREVGYDGRDWINLAQDRDQWRACVRAAMNLRKRAKTAQLLQRGEQKQVGKSGCDAGKRTVPVRKYDSILKALSSLENSNIFLERTILKVISASPDVPEFYPAGVLLHASKSNDMSLSHLSTLKCHRPGPGSNPHRRPALYQLANQVDDNNKDDDYDDDDDDDDDSRQCGGDSSSESSGGNSSSESSVGNSSSDSSGGNSSTDSSGSNSSSDISDGNSSSDSSGGNSSSDSSGGNSSSDSSGGNSSSDSSGDNSSSDSSGSNNSSDISDGNSNSDSSGGNSSSDSSVGSISGGNSSRIVVTVIVVVISDGNSSSDSSGGNSSSDISDVVV</sequence>
<feature type="compositionally biased region" description="Acidic residues" evidence="1">
    <location>
        <begin position="186"/>
        <end position="200"/>
    </location>
</feature>
<comment type="caution">
    <text evidence="2">The sequence shown here is derived from an EMBL/GenBank/DDBJ whole genome shotgun (WGS) entry which is preliminary data.</text>
</comment>
<reference evidence="2 3" key="1">
    <citation type="journal article" date="2022" name="Allergy">
        <title>Genome assembly and annotation of Periplaneta americana reveal a comprehensive cockroach allergen profile.</title>
        <authorList>
            <person name="Wang L."/>
            <person name="Xiong Q."/>
            <person name="Saelim N."/>
            <person name="Wang L."/>
            <person name="Nong W."/>
            <person name="Wan A.T."/>
            <person name="Shi M."/>
            <person name="Liu X."/>
            <person name="Cao Q."/>
            <person name="Hui J.H.L."/>
            <person name="Sookrung N."/>
            <person name="Leung T.F."/>
            <person name="Tungtrongchitr A."/>
            <person name="Tsui S.K.W."/>
        </authorList>
    </citation>
    <scope>NUCLEOTIDE SEQUENCE [LARGE SCALE GENOMIC DNA]</scope>
    <source>
        <strain evidence="2">PWHHKU_190912</strain>
    </source>
</reference>
<feature type="compositionally biased region" description="Low complexity" evidence="1">
    <location>
        <begin position="205"/>
        <end position="331"/>
    </location>
</feature>
<proteinExistence type="predicted"/>
<keyword evidence="3" id="KW-1185">Reference proteome</keyword>
<organism evidence="2 3">
    <name type="scientific">Periplaneta americana</name>
    <name type="common">American cockroach</name>
    <name type="synonym">Blatta americana</name>
    <dbReference type="NCBI Taxonomy" id="6978"/>
    <lineage>
        <taxon>Eukaryota</taxon>
        <taxon>Metazoa</taxon>
        <taxon>Ecdysozoa</taxon>
        <taxon>Arthropoda</taxon>
        <taxon>Hexapoda</taxon>
        <taxon>Insecta</taxon>
        <taxon>Pterygota</taxon>
        <taxon>Neoptera</taxon>
        <taxon>Polyneoptera</taxon>
        <taxon>Dictyoptera</taxon>
        <taxon>Blattodea</taxon>
        <taxon>Blattoidea</taxon>
        <taxon>Blattidae</taxon>
        <taxon>Blattinae</taxon>
        <taxon>Periplaneta</taxon>
    </lineage>
</organism>
<feature type="region of interest" description="Disordered" evidence="1">
    <location>
        <begin position="180"/>
        <end position="331"/>
    </location>
</feature>
<name>A0ABQ8TTY9_PERAM</name>